<accession>A0A8H6KMN7</accession>
<proteinExistence type="predicted"/>
<name>A0A8H6KMN7_9PEZI</name>
<evidence type="ECO:0000313" key="2">
    <source>
        <dbReference type="Proteomes" id="UP000639643"/>
    </source>
</evidence>
<sequence>MTIVSHVTAVEGKDGRDDTKRFGLGWDGLGSRETVAAAVNSGAAAEPGTSSQRVDISRDFEVAKHVAALVRCTSTSAALLRYRAMYLRYLQPIGRHGGRRGRSSDLIVAFAESTQPAVDSDSN</sequence>
<comment type="caution">
    <text evidence="1">The sequence shown here is derived from an EMBL/GenBank/DDBJ whole genome shotgun (WGS) entry which is preliminary data.</text>
</comment>
<dbReference type="Proteomes" id="UP000639643">
    <property type="component" value="Unassembled WGS sequence"/>
</dbReference>
<dbReference type="AlphaFoldDB" id="A0A8H6KMN7"/>
<reference evidence="1" key="1">
    <citation type="journal article" date="2020" name="Phytopathology">
        <title>Genome Sequence Resources of Colletotrichum truncatum, C. plurivorum, C. musicola, and C. sojae: Four Species Pathogenic to Soybean (Glycine max).</title>
        <authorList>
            <person name="Rogerio F."/>
            <person name="Boufleur T.R."/>
            <person name="Ciampi-Guillardi M."/>
            <person name="Sukno S.A."/>
            <person name="Thon M.R."/>
            <person name="Massola Junior N.S."/>
            <person name="Baroncelli R."/>
        </authorList>
    </citation>
    <scope>NUCLEOTIDE SEQUENCE</scope>
    <source>
        <strain evidence="1">LFN0074</strain>
    </source>
</reference>
<keyword evidence="2" id="KW-1185">Reference proteome</keyword>
<protein>
    <submittedName>
        <fullName evidence="1">Uncharacterized protein</fullName>
    </submittedName>
</protein>
<dbReference type="EMBL" id="WIGM01000207">
    <property type="protein sequence ID" value="KAF6833886.1"/>
    <property type="molecule type" value="Genomic_DNA"/>
</dbReference>
<gene>
    <name evidence="1" type="ORF">CMUS01_06391</name>
</gene>
<organism evidence="1 2">
    <name type="scientific">Colletotrichum musicola</name>
    <dbReference type="NCBI Taxonomy" id="2175873"/>
    <lineage>
        <taxon>Eukaryota</taxon>
        <taxon>Fungi</taxon>
        <taxon>Dikarya</taxon>
        <taxon>Ascomycota</taxon>
        <taxon>Pezizomycotina</taxon>
        <taxon>Sordariomycetes</taxon>
        <taxon>Hypocreomycetidae</taxon>
        <taxon>Glomerellales</taxon>
        <taxon>Glomerellaceae</taxon>
        <taxon>Colletotrichum</taxon>
        <taxon>Colletotrichum orchidearum species complex</taxon>
    </lineage>
</organism>
<evidence type="ECO:0000313" key="1">
    <source>
        <dbReference type="EMBL" id="KAF6833886.1"/>
    </source>
</evidence>